<evidence type="ECO:0000259" key="2">
    <source>
        <dbReference type="PROSITE" id="PS50948"/>
    </source>
</evidence>
<reference evidence="3 4" key="2">
    <citation type="submission" date="2018-11" db="EMBL/GenBank/DDBJ databases">
        <authorList>
            <consortium name="Pathogen Informatics"/>
        </authorList>
    </citation>
    <scope>NUCLEOTIDE SEQUENCE [LARGE SCALE GENOMIC DNA]</scope>
</reference>
<evidence type="ECO:0000256" key="1">
    <source>
        <dbReference type="SAM" id="SignalP"/>
    </source>
</evidence>
<evidence type="ECO:0000313" key="3">
    <source>
        <dbReference type="EMBL" id="VDN07067.1"/>
    </source>
</evidence>
<evidence type="ECO:0000313" key="4">
    <source>
        <dbReference type="Proteomes" id="UP000276776"/>
    </source>
</evidence>
<reference evidence="5" key="1">
    <citation type="submission" date="2017-02" db="UniProtKB">
        <authorList>
            <consortium name="WormBaseParasite"/>
        </authorList>
    </citation>
    <scope>IDENTIFICATION</scope>
</reference>
<evidence type="ECO:0000313" key="5">
    <source>
        <dbReference type="WBParaSite" id="TCLT_0000944701-mRNA-1"/>
    </source>
</evidence>
<dbReference type="EMBL" id="UYYF01004797">
    <property type="protein sequence ID" value="VDN07067.1"/>
    <property type="molecule type" value="Genomic_DNA"/>
</dbReference>
<dbReference type="SMART" id="SM00473">
    <property type="entry name" value="PAN_AP"/>
    <property type="match status" value="3"/>
</dbReference>
<dbReference type="OrthoDB" id="5867217at2759"/>
<dbReference type="Proteomes" id="UP000276776">
    <property type="component" value="Unassembled WGS sequence"/>
</dbReference>
<name>A0A0N5D8L1_THECL</name>
<dbReference type="Pfam" id="PF00024">
    <property type="entry name" value="PAN_1"/>
    <property type="match status" value="2"/>
</dbReference>
<dbReference type="OMA" id="EWRMRTE"/>
<dbReference type="InterPro" id="IPR003609">
    <property type="entry name" value="Pan_app"/>
</dbReference>
<dbReference type="WBParaSite" id="TCLT_0000944701-mRNA-1">
    <property type="protein sequence ID" value="TCLT_0000944701-mRNA-1"/>
    <property type="gene ID" value="TCLT_0000944701"/>
</dbReference>
<accession>A0A0N5D8L1</accession>
<organism evidence="5">
    <name type="scientific">Thelazia callipaeda</name>
    <name type="common">Oriental eyeworm</name>
    <name type="synonym">Parasitic nematode</name>
    <dbReference type="NCBI Taxonomy" id="103827"/>
    <lineage>
        <taxon>Eukaryota</taxon>
        <taxon>Metazoa</taxon>
        <taxon>Ecdysozoa</taxon>
        <taxon>Nematoda</taxon>
        <taxon>Chromadorea</taxon>
        <taxon>Rhabditida</taxon>
        <taxon>Spirurina</taxon>
        <taxon>Spiruromorpha</taxon>
        <taxon>Thelazioidea</taxon>
        <taxon>Thelaziidae</taxon>
        <taxon>Thelazia</taxon>
    </lineage>
</organism>
<proteinExistence type="predicted"/>
<dbReference type="STRING" id="103827.A0A0N5D8L1"/>
<dbReference type="SUPFAM" id="SSF57414">
    <property type="entry name" value="Hairpin loop containing domain-like"/>
    <property type="match status" value="1"/>
</dbReference>
<keyword evidence="4" id="KW-1185">Reference proteome</keyword>
<dbReference type="PROSITE" id="PS50948">
    <property type="entry name" value="PAN"/>
    <property type="match status" value="1"/>
</dbReference>
<sequence>MAVTVSLAVISSIHIVLVISLSITSDYQKTNIEELKPCFERYIGQRLADLVPYHSEWRMRTPEDCLLFCALSSSRCQSTVHDMFQHICYYFLDDGRLHIRLARGMVYFRVTEKGCLAFEVIATSLINSLVDEFLRRSNPALFDSQVATSKTLSPTAQYGINRGFLETQQPVVAHANPLIHIPEDGQALTPAPYFNYSKEHKLLISAEHKKPNVISNTSISFNSQINRYITAAIANTTVIATVASVPLEVSDFRENESRSDEIHQKVIQIASVSQLSPSVSPELTSYPEDAIIQPFEEFDHQSNQEVDTSHDYLDIVKNIEEQLPVNVKTIKDHLSGERDINKLLKISPEDIRRSPVKVSSLLNVKQLLENAADIPQTYGGEESILEKSLPVPTIKSISMTISGHGRKSEKLLLRACGSNERDVWLSVENSVLQTDKPQKLIKVDSYNSCREKCNLITSLGLDCPAYTYDDIKRECMMHTDNTAAVSFLTLLPSPQADFNIRTAMIFCYPGSLTIFKECSEFIAFRDYTLDVEPREHFDDMPKGRDGLHACIELCVLASYFHCKASLKHFSSATFDTLSGKCLLRDEDSLSSPEYFREHEQYGLIYFENGCEQFDEEQTPEEAQVERIPIERHNAIKQQQISAFYNIEK</sequence>
<protein>
    <submittedName>
        <fullName evidence="5">Apple domain-containing protein</fullName>
    </submittedName>
</protein>
<keyword evidence="1" id="KW-0732">Signal</keyword>
<gene>
    <name evidence="3" type="ORF">TCLT_LOCUS9436</name>
</gene>
<dbReference type="AlphaFoldDB" id="A0A0N5D8L1"/>
<feature type="chain" id="PRO_5043126695" evidence="1">
    <location>
        <begin position="21"/>
        <end position="648"/>
    </location>
</feature>
<feature type="signal peptide" evidence="1">
    <location>
        <begin position="1"/>
        <end position="20"/>
    </location>
</feature>
<feature type="domain" description="Apple" evidence="2">
    <location>
        <begin position="416"/>
        <end position="503"/>
    </location>
</feature>